<accession>A0ABN2ZYD8</accession>
<evidence type="ECO:0000313" key="2">
    <source>
        <dbReference type="Proteomes" id="UP001422759"/>
    </source>
</evidence>
<reference evidence="1 2" key="1">
    <citation type="journal article" date="2019" name="Int. J. Syst. Evol. Microbiol.">
        <title>The Global Catalogue of Microorganisms (GCM) 10K type strain sequencing project: providing services to taxonomists for standard genome sequencing and annotation.</title>
        <authorList>
            <consortium name="The Broad Institute Genomics Platform"/>
            <consortium name="The Broad Institute Genome Sequencing Center for Infectious Disease"/>
            <person name="Wu L."/>
            <person name="Ma J."/>
        </authorList>
    </citation>
    <scope>NUCLEOTIDE SEQUENCE [LARGE SCALE GENOMIC DNA]</scope>
    <source>
        <strain evidence="1 2">JCM 14560</strain>
    </source>
</reference>
<organism evidence="1 2">
    <name type="scientific">Kitasatospora kazusensis</name>
    <dbReference type="NCBI Taxonomy" id="407974"/>
    <lineage>
        <taxon>Bacteria</taxon>
        <taxon>Bacillati</taxon>
        <taxon>Actinomycetota</taxon>
        <taxon>Actinomycetes</taxon>
        <taxon>Kitasatosporales</taxon>
        <taxon>Streptomycetaceae</taxon>
        <taxon>Kitasatospora</taxon>
    </lineage>
</organism>
<protein>
    <submittedName>
        <fullName evidence="1">Uncharacterized protein</fullName>
    </submittedName>
</protein>
<proteinExistence type="predicted"/>
<dbReference type="RefSeq" id="WP_344467588.1">
    <property type="nucleotide sequence ID" value="NZ_BAAANT010000027.1"/>
</dbReference>
<name>A0ABN2ZYD8_9ACTN</name>
<keyword evidence="2" id="KW-1185">Reference proteome</keyword>
<dbReference type="EMBL" id="BAAANT010000027">
    <property type="protein sequence ID" value="GAA2149921.1"/>
    <property type="molecule type" value="Genomic_DNA"/>
</dbReference>
<gene>
    <name evidence="1" type="ORF">GCM10009760_43670</name>
</gene>
<evidence type="ECO:0000313" key="1">
    <source>
        <dbReference type="EMBL" id="GAA2149921.1"/>
    </source>
</evidence>
<sequence>MALFELTTCFLSHAARTPLAGTADVPLVECVGQHPGLHALIRCPGQPAGINNFPAGRLAAQPGKLEDTPRALPQILREGPALVV</sequence>
<comment type="caution">
    <text evidence="1">The sequence shown here is derived from an EMBL/GenBank/DDBJ whole genome shotgun (WGS) entry which is preliminary data.</text>
</comment>
<dbReference type="Proteomes" id="UP001422759">
    <property type="component" value="Unassembled WGS sequence"/>
</dbReference>